<dbReference type="AlphaFoldDB" id="A0AAR5Q7Q8"/>
<keyword evidence="3" id="KW-1185">Reference proteome</keyword>
<accession>A0AAR5Q7Q8</accession>
<dbReference type="EnsemblMetazoa" id="XM_019913656.1">
    <property type="protein sequence ID" value="XP_019769215.1"/>
    <property type="gene ID" value="LOC109543787"/>
</dbReference>
<evidence type="ECO:0000256" key="1">
    <source>
        <dbReference type="SAM" id="MobiDB-lite"/>
    </source>
</evidence>
<protein>
    <submittedName>
        <fullName evidence="2">Uncharacterized protein</fullName>
    </submittedName>
</protein>
<sequence>MRSTRAGTNNHSVICRLKQNNILALKNSVNDANNNKTLKVPSRKPNLTTIRIPNTRLSSPDQEKSTKLPSPCKTCGRPDQPERFHSHPATPMKSSPRNGRGTEHSKPVKIPAVK</sequence>
<feature type="compositionally biased region" description="Polar residues" evidence="1">
    <location>
        <begin position="45"/>
        <end position="60"/>
    </location>
</feature>
<feature type="region of interest" description="Disordered" evidence="1">
    <location>
        <begin position="32"/>
        <end position="114"/>
    </location>
</feature>
<proteinExistence type="predicted"/>
<dbReference type="Proteomes" id="UP000019118">
    <property type="component" value="Unassembled WGS sequence"/>
</dbReference>
<reference evidence="2" key="2">
    <citation type="submission" date="2024-08" db="UniProtKB">
        <authorList>
            <consortium name="EnsemblMetazoa"/>
        </authorList>
    </citation>
    <scope>IDENTIFICATION</scope>
</reference>
<evidence type="ECO:0000313" key="2">
    <source>
        <dbReference type="EnsemblMetazoa" id="XP_019769215.1"/>
    </source>
</evidence>
<name>A0AAR5Q7Q8_DENPD</name>
<organism evidence="2 3">
    <name type="scientific">Dendroctonus ponderosae</name>
    <name type="common">Mountain pine beetle</name>
    <dbReference type="NCBI Taxonomy" id="77166"/>
    <lineage>
        <taxon>Eukaryota</taxon>
        <taxon>Metazoa</taxon>
        <taxon>Ecdysozoa</taxon>
        <taxon>Arthropoda</taxon>
        <taxon>Hexapoda</taxon>
        <taxon>Insecta</taxon>
        <taxon>Pterygota</taxon>
        <taxon>Neoptera</taxon>
        <taxon>Endopterygota</taxon>
        <taxon>Coleoptera</taxon>
        <taxon>Polyphaga</taxon>
        <taxon>Cucujiformia</taxon>
        <taxon>Curculionidae</taxon>
        <taxon>Scolytinae</taxon>
        <taxon>Dendroctonus</taxon>
    </lineage>
</organism>
<evidence type="ECO:0000313" key="3">
    <source>
        <dbReference type="Proteomes" id="UP000019118"/>
    </source>
</evidence>
<reference evidence="3" key="1">
    <citation type="journal article" date="2013" name="Genome Biol.">
        <title>Draft genome of the mountain pine beetle, Dendroctonus ponderosae Hopkins, a major forest pest.</title>
        <authorList>
            <person name="Keeling C.I."/>
            <person name="Yuen M.M."/>
            <person name="Liao N.Y."/>
            <person name="Docking T.R."/>
            <person name="Chan S.K."/>
            <person name="Taylor G.A."/>
            <person name="Palmquist D.L."/>
            <person name="Jackman S.D."/>
            <person name="Nguyen A."/>
            <person name="Li M."/>
            <person name="Henderson H."/>
            <person name="Janes J.K."/>
            <person name="Zhao Y."/>
            <person name="Pandoh P."/>
            <person name="Moore R."/>
            <person name="Sperling F.A."/>
            <person name="Huber D.P."/>
            <person name="Birol I."/>
            <person name="Jones S.J."/>
            <person name="Bohlmann J."/>
        </authorList>
    </citation>
    <scope>NUCLEOTIDE SEQUENCE</scope>
</reference>